<name>A0A9W9XB19_9EURO</name>
<dbReference type="Proteomes" id="UP001147760">
    <property type="component" value="Unassembled WGS sequence"/>
</dbReference>
<protein>
    <submittedName>
        <fullName evidence="2">Uncharacterized protein</fullName>
    </submittedName>
</protein>
<dbReference type="OrthoDB" id="10386056at2759"/>
<accession>A0A9W9XB19</accession>
<proteinExistence type="predicted"/>
<comment type="caution">
    <text evidence="2">The sequence shown here is derived from an EMBL/GenBank/DDBJ whole genome shotgun (WGS) entry which is preliminary data.</text>
</comment>
<dbReference type="AlphaFoldDB" id="A0A9W9XB19"/>
<reference evidence="2" key="2">
    <citation type="journal article" date="2023" name="IMA Fungus">
        <title>Comparative genomic study of the Penicillium genus elucidates a diverse pangenome and 15 lateral gene transfer events.</title>
        <authorList>
            <person name="Petersen C."/>
            <person name="Sorensen T."/>
            <person name="Nielsen M.R."/>
            <person name="Sondergaard T.E."/>
            <person name="Sorensen J.L."/>
            <person name="Fitzpatrick D.A."/>
            <person name="Frisvad J.C."/>
            <person name="Nielsen K.L."/>
        </authorList>
    </citation>
    <scope>NUCLEOTIDE SEQUENCE</scope>
    <source>
        <strain evidence="2">IBT 17660</strain>
    </source>
</reference>
<organism evidence="2 3">
    <name type="scientific">Penicillium desertorum</name>
    <dbReference type="NCBI Taxonomy" id="1303715"/>
    <lineage>
        <taxon>Eukaryota</taxon>
        <taxon>Fungi</taxon>
        <taxon>Dikarya</taxon>
        <taxon>Ascomycota</taxon>
        <taxon>Pezizomycotina</taxon>
        <taxon>Eurotiomycetes</taxon>
        <taxon>Eurotiomycetidae</taxon>
        <taxon>Eurotiales</taxon>
        <taxon>Aspergillaceae</taxon>
        <taxon>Penicillium</taxon>
    </lineage>
</organism>
<sequence>MADNKKRVLSPCKGEKKEEKNTSSYCWICCRVKKIPEGGKKKMPSSRIELETFGCQSCFQECHMKGYETDVMTKLDHEGNH</sequence>
<evidence type="ECO:0000256" key="1">
    <source>
        <dbReference type="SAM" id="MobiDB-lite"/>
    </source>
</evidence>
<dbReference type="EMBL" id="JAPWDO010000001">
    <property type="protein sequence ID" value="KAJ5487733.1"/>
    <property type="molecule type" value="Genomic_DNA"/>
</dbReference>
<gene>
    <name evidence="2" type="ORF">N7530_002033</name>
</gene>
<evidence type="ECO:0000313" key="2">
    <source>
        <dbReference type="EMBL" id="KAJ5487733.1"/>
    </source>
</evidence>
<feature type="region of interest" description="Disordered" evidence="1">
    <location>
        <begin position="1"/>
        <end position="21"/>
    </location>
</feature>
<evidence type="ECO:0000313" key="3">
    <source>
        <dbReference type="Proteomes" id="UP001147760"/>
    </source>
</evidence>
<reference evidence="2" key="1">
    <citation type="submission" date="2022-12" db="EMBL/GenBank/DDBJ databases">
        <authorList>
            <person name="Petersen C."/>
        </authorList>
    </citation>
    <scope>NUCLEOTIDE SEQUENCE</scope>
    <source>
        <strain evidence="2">IBT 17660</strain>
    </source>
</reference>
<keyword evidence="3" id="KW-1185">Reference proteome</keyword>